<evidence type="ECO:0000256" key="6">
    <source>
        <dbReference type="ARBA" id="ARBA00048772"/>
    </source>
</evidence>
<dbReference type="HAMAP" id="MF_01109">
    <property type="entry name" value="OTCase"/>
    <property type="match status" value="1"/>
</dbReference>
<dbReference type="FunFam" id="3.40.50.1370:FF:000008">
    <property type="entry name" value="Ornithine carbamoyltransferase"/>
    <property type="match status" value="1"/>
</dbReference>
<dbReference type="InterPro" id="IPR006131">
    <property type="entry name" value="Asp_carbamoyltransf_Asp/Orn-bd"/>
</dbReference>
<dbReference type="Pfam" id="PF00185">
    <property type="entry name" value="OTCace"/>
    <property type="match status" value="1"/>
</dbReference>
<evidence type="ECO:0000256" key="4">
    <source>
        <dbReference type="ARBA" id="ARBA00016634"/>
    </source>
</evidence>
<dbReference type="PANTHER" id="PTHR45753">
    <property type="entry name" value="ORNITHINE CARBAMOYLTRANSFERASE, MITOCHONDRIAL"/>
    <property type="match status" value="1"/>
</dbReference>
<protein>
    <recommendedName>
        <fullName evidence="4 7">Ornithine carbamoyltransferase</fullName>
        <shortName evidence="7">OTCase</shortName>
        <ecNumber evidence="3 7">2.1.3.3</ecNumber>
    </recommendedName>
</protein>
<dbReference type="EMBL" id="BOOR01000061">
    <property type="protein sequence ID" value="GII58235.1"/>
    <property type="molecule type" value="Genomic_DNA"/>
</dbReference>
<feature type="binding site" evidence="7">
    <location>
        <position position="316"/>
    </location>
    <ligand>
        <name>carbamoyl phosphate</name>
        <dbReference type="ChEBI" id="CHEBI:58228"/>
    </ligand>
</feature>
<dbReference type="NCBIfam" id="TIGR00658">
    <property type="entry name" value="orni_carb_tr"/>
    <property type="match status" value="1"/>
</dbReference>
<sequence>MNDHDPAQIRPRADSARIGHRADSAQIRHFLRDDDLSPAEQAQVLDLAEAMKKDRYGYRPFEGPATVAVLFDKPSTRTRLSFAVGIGELGGLPLIIDGGASQMGRGEPIEDTARVLSRQTAAIVWRTSGQERIEAMASASAVPVVNALTDEFHPCQILADLQTVREHRGALRGLTLTYVGDGANNMAHSYLLGGATAGMHVRIGAPAGYMPDALILDQAAEIAASTGGSVSAVSDPAAAVSGAHVVATDTWVSMGQDGKEERIAAFGPFQVNAELLAKAAPDAIVLHCLPAYRGLEITEEVIDGPRSVVWDQAENRLHAQKALLQWLVSRSEGVP</sequence>
<evidence type="ECO:0000256" key="2">
    <source>
        <dbReference type="ARBA" id="ARBA00007805"/>
    </source>
</evidence>
<evidence type="ECO:0000313" key="11">
    <source>
        <dbReference type="Proteomes" id="UP000605992"/>
    </source>
</evidence>
<evidence type="ECO:0000259" key="8">
    <source>
        <dbReference type="Pfam" id="PF00185"/>
    </source>
</evidence>
<feature type="binding site" evidence="7">
    <location>
        <begin position="288"/>
        <end position="289"/>
    </location>
    <ligand>
        <name>carbamoyl phosphate</name>
        <dbReference type="ChEBI" id="CHEBI:58228"/>
    </ligand>
</feature>
<feature type="binding site" evidence="7">
    <location>
        <begin position="153"/>
        <end position="156"/>
    </location>
    <ligand>
        <name>carbamoyl phosphate</name>
        <dbReference type="ChEBI" id="CHEBI:58228"/>
    </ligand>
</feature>
<comment type="subcellular location">
    <subcellularLocation>
        <location evidence="7">Cytoplasm</location>
    </subcellularLocation>
</comment>
<keyword evidence="5 7" id="KW-0808">Transferase</keyword>
<feature type="binding site" evidence="7">
    <location>
        <position position="102"/>
    </location>
    <ligand>
        <name>carbamoyl phosphate</name>
        <dbReference type="ChEBI" id="CHEBI:58228"/>
    </ligand>
</feature>
<comment type="pathway">
    <text evidence="1">Amino-acid biosynthesis; L-arginine biosynthesis; L-arginine from L-ornithine and carbamoyl phosphate: step 1/3.</text>
</comment>
<dbReference type="EC" id="2.1.3.3" evidence="3 7"/>
<dbReference type="PRINTS" id="PR00102">
    <property type="entry name" value="OTCASE"/>
</dbReference>
<keyword evidence="11" id="KW-1185">Reference proteome</keyword>
<feature type="binding site" evidence="7">
    <location>
        <begin position="75"/>
        <end position="78"/>
    </location>
    <ligand>
        <name>carbamoyl phosphate</name>
        <dbReference type="ChEBI" id="CHEBI:58228"/>
    </ligand>
</feature>
<dbReference type="InterPro" id="IPR024904">
    <property type="entry name" value="OTCase_ArgI"/>
</dbReference>
<feature type="binding site" evidence="7">
    <location>
        <position position="126"/>
    </location>
    <ligand>
        <name>carbamoyl phosphate</name>
        <dbReference type="ChEBI" id="CHEBI:58228"/>
    </ligand>
</feature>
<dbReference type="InterPro" id="IPR036901">
    <property type="entry name" value="Asp/Orn_carbamoylTrfase_sf"/>
</dbReference>
<gene>
    <name evidence="10" type="primary">arcB</name>
    <name evidence="10" type="ORF">Pth03_66240</name>
</gene>
<dbReference type="InterPro" id="IPR006130">
    <property type="entry name" value="Asp/Orn_carbamoylTrfase"/>
</dbReference>
<dbReference type="Proteomes" id="UP000605992">
    <property type="component" value="Unassembled WGS sequence"/>
</dbReference>
<evidence type="ECO:0000259" key="9">
    <source>
        <dbReference type="Pfam" id="PF02729"/>
    </source>
</evidence>
<dbReference type="GO" id="GO:0042450">
    <property type="term" value="P:L-arginine biosynthetic process via ornithine"/>
    <property type="evidence" value="ECO:0007669"/>
    <property type="project" value="UniProtKB-UniRule"/>
</dbReference>
<dbReference type="PANTHER" id="PTHR45753:SF3">
    <property type="entry name" value="ORNITHINE TRANSCARBAMYLASE, MITOCHONDRIAL"/>
    <property type="match status" value="1"/>
</dbReference>
<dbReference type="GO" id="GO:0004585">
    <property type="term" value="F:ornithine carbamoyltransferase activity"/>
    <property type="evidence" value="ECO:0007669"/>
    <property type="project" value="UniProtKB-UniRule"/>
</dbReference>
<evidence type="ECO:0000256" key="5">
    <source>
        <dbReference type="ARBA" id="ARBA00022679"/>
    </source>
</evidence>
<evidence type="ECO:0000256" key="1">
    <source>
        <dbReference type="ARBA" id="ARBA00004975"/>
    </source>
</evidence>
<comment type="similarity">
    <text evidence="2 7">Belongs to the aspartate/ornithine carbamoyltransferase superfamily. OTCase family.</text>
</comment>
<dbReference type="Gene3D" id="3.40.50.1370">
    <property type="entry name" value="Aspartate/ornithine carbamoyltransferase"/>
    <property type="match status" value="2"/>
</dbReference>
<feature type="binding site" evidence="7">
    <location>
        <position position="185"/>
    </location>
    <ligand>
        <name>L-ornithine</name>
        <dbReference type="ChEBI" id="CHEBI:46911"/>
    </ligand>
</feature>
<dbReference type="GO" id="GO:0016597">
    <property type="term" value="F:amino acid binding"/>
    <property type="evidence" value="ECO:0007669"/>
    <property type="project" value="InterPro"/>
</dbReference>
<evidence type="ECO:0000256" key="3">
    <source>
        <dbReference type="ARBA" id="ARBA00013007"/>
    </source>
</evidence>
<feature type="domain" description="Aspartate/ornithine carbamoyltransferase carbamoyl-P binding" evidence="9">
    <location>
        <begin position="28"/>
        <end position="166"/>
    </location>
</feature>
<dbReference type="PROSITE" id="PS00097">
    <property type="entry name" value="CARBAMOYLTRANSFERASE"/>
    <property type="match status" value="1"/>
</dbReference>
<dbReference type="Pfam" id="PF02729">
    <property type="entry name" value="OTCace_N"/>
    <property type="match status" value="1"/>
</dbReference>
<comment type="catalytic activity">
    <reaction evidence="6 7">
        <text>carbamoyl phosphate + L-ornithine = L-citrulline + phosphate + H(+)</text>
        <dbReference type="Rhea" id="RHEA:19513"/>
        <dbReference type="ChEBI" id="CHEBI:15378"/>
        <dbReference type="ChEBI" id="CHEBI:43474"/>
        <dbReference type="ChEBI" id="CHEBI:46911"/>
        <dbReference type="ChEBI" id="CHEBI:57743"/>
        <dbReference type="ChEBI" id="CHEBI:58228"/>
        <dbReference type="EC" id="2.1.3.3"/>
    </reaction>
</comment>
<organism evidence="10 11">
    <name type="scientific">Planotetraspora thailandica</name>
    <dbReference type="NCBI Taxonomy" id="487172"/>
    <lineage>
        <taxon>Bacteria</taxon>
        <taxon>Bacillati</taxon>
        <taxon>Actinomycetota</taxon>
        <taxon>Actinomycetes</taxon>
        <taxon>Streptosporangiales</taxon>
        <taxon>Streptosporangiaceae</taxon>
        <taxon>Planotetraspora</taxon>
    </lineage>
</organism>
<reference evidence="10" key="1">
    <citation type="submission" date="2021-01" db="EMBL/GenBank/DDBJ databases">
        <title>Whole genome shotgun sequence of Planotetraspora thailandica NBRC 104271.</title>
        <authorList>
            <person name="Komaki H."/>
            <person name="Tamura T."/>
        </authorList>
    </citation>
    <scope>NUCLEOTIDE SEQUENCE</scope>
    <source>
        <strain evidence="10">NBRC 104271</strain>
    </source>
</reference>
<dbReference type="InterPro" id="IPR002292">
    <property type="entry name" value="Orn/put_carbamltrans"/>
</dbReference>
<feature type="binding site" evidence="7">
    <location>
        <position position="249"/>
    </location>
    <ligand>
        <name>L-ornithine</name>
        <dbReference type="ChEBI" id="CHEBI:46911"/>
    </ligand>
</feature>
<comment type="caution">
    <text evidence="10">The sequence shown here is derived from an EMBL/GenBank/DDBJ whole genome shotgun (WGS) entry which is preliminary data.</text>
</comment>
<proteinExistence type="inferred from homology"/>
<name>A0A8J3XZW3_9ACTN</name>
<keyword evidence="7" id="KW-0963">Cytoplasm</keyword>
<feature type="binding site" evidence="7">
    <location>
        <begin position="253"/>
        <end position="254"/>
    </location>
    <ligand>
        <name>L-ornithine</name>
        <dbReference type="ChEBI" id="CHEBI:46911"/>
    </ligand>
</feature>
<dbReference type="NCBIfam" id="NF001986">
    <property type="entry name" value="PRK00779.1"/>
    <property type="match status" value="1"/>
</dbReference>
<evidence type="ECO:0000313" key="10">
    <source>
        <dbReference type="EMBL" id="GII58235.1"/>
    </source>
</evidence>
<dbReference type="SUPFAM" id="SSF53671">
    <property type="entry name" value="Aspartate/ornithine carbamoyltransferase"/>
    <property type="match status" value="1"/>
</dbReference>
<dbReference type="PRINTS" id="PR00100">
    <property type="entry name" value="AOTCASE"/>
</dbReference>
<feature type="domain" description="Aspartate/ornithine carbamoyltransferase Asp/Orn-binding" evidence="8">
    <location>
        <begin position="173"/>
        <end position="327"/>
    </location>
</feature>
<accession>A0A8J3XZW3</accession>
<dbReference type="AlphaFoldDB" id="A0A8J3XZW3"/>
<evidence type="ECO:0000256" key="7">
    <source>
        <dbReference type="HAMAP-Rule" id="MF_01109"/>
    </source>
</evidence>
<dbReference type="GO" id="GO:0019240">
    <property type="term" value="P:citrulline biosynthetic process"/>
    <property type="evidence" value="ECO:0007669"/>
    <property type="project" value="TreeGrafter"/>
</dbReference>
<dbReference type="RefSeq" id="WP_203948329.1">
    <property type="nucleotide sequence ID" value="NZ_BOOR01000061.1"/>
</dbReference>
<dbReference type="InterPro" id="IPR006132">
    <property type="entry name" value="Asp/Orn_carbamoyltranf_P-bd"/>
</dbReference>
<dbReference type="GO" id="GO:0005737">
    <property type="term" value="C:cytoplasm"/>
    <property type="evidence" value="ECO:0007669"/>
    <property type="project" value="UniProtKB-SubCell"/>
</dbReference>